<gene>
    <name evidence="1" type="ORF">RPERSI_LOCUS7819</name>
</gene>
<feature type="non-terminal residue" evidence="1">
    <location>
        <position position="1"/>
    </location>
</feature>
<name>A0ACA9NDN8_9GLOM</name>
<dbReference type="Proteomes" id="UP000789920">
    <property type="component" value="Unassembled WGS sequence"/>
</dbReference>
<sequence length="354" mass="39772">LGRAFATIDKSTVIIIKSSYITNWIQWIKNIAIGMFGAKWMAYGYLFFTQDLDLIISSGKVAIIGIGIGAFLTTRFAMITMLKEVILAQGRKASQVKLDLNNVEYRQLYKMTPQEIRNYMFTFLMGALLKNGNLNEALIVLHHMTNNEAPLNKNLCRMKMSKVALETIEKFQEHGFHPNAETFLPVYNSLKRQGSIEEFIRLHRLMRDKNSYIHSSAVTQVKRLGVVGAGQMGMGIALVGAKVSELPVKIFDSNPEQIKKGLKLVDELLRKDVTKNRITEEQVTSIKQRITTITDISGLSDVDFVIEAVSENVALKQKIFENLDNILNKESILATNTSSISITKIAAATKRPEK</sequence>
<proteinExistence type="predicted"/>
<comment type="caution">
    <text evidence="1">The sequence shown here is derived from an EMBL/GenBank/DDBJ whole genome shotgun (WGS) entry which is preliminary data.</text>
</comment>
<feature type="non-terminal residue" evidence="1">
    <location>
        <position position="354"/>
    </location>
</feature>
<keyword evidence="2" id="KW-1185">Reference proteome</keyword>
<dbReference type="EMBL" id="CAJVQC010013586">
    <property type="protein sequence ID" value="CAG8649569.1"/>
    <property type="molecule type" value="Genomic_DNA"/>
</dbReference>
<reference evidence="1" key="1">
    <citation type="submission" date="2021-06" db="EMBL/GenBank/DDBJ databases">
        <authorList>
            <person name="Kallberg Y."/>
            <person name="Tangrot J."/>
            <person name="Rosling A."/>
        </authorList>
    </citation>
    <scope>NUCLEOTIDE SEQUENCE</scope>
    <source>
        <strain evidence="1">MA461A</strain>
    </source>
</reference>
<protein>
    <submittedName>
        <fullName evidence="1">15285_t:CDS:1</fullName>
    </submittedName>
</protein>
<organism evidence="1 2">
    <name type="scientific">Racocetra persica</name>
    <dbReference type="NCBI Taxonomy" id="160502"/>
    <lineage>
        <taxon>Eukaryota</taxon>
        <taxon>Fungi</taxon>
        <taxon>Fungi incertae sedis</taxon>
        <taxon>Mucoromycota</taxon>
        <taxon>Glomeromycotina</taxon>
        <taxon>Glomeromycetes</taxon>
        <taxon>Diversisporales</taxon>
        <taxon>Gigasporaceae</taxon>
        <taxon>Racocetra</taxon>
    </lineage>
</organism>
<evidence type="ECO:0000313" key="1">
    <source>
        <dbReference type="EMBL" id="CAG8649569.1"/>
    </source>
</evidence>
<evidence type="ECO:0000313" key="2">
    <source>
        <dbReference type="Proteomes" id="UP000789920"/>
    </source>
</evidence>
<accession>A0ACA9NDN8</accession>